<evidence type="ECO:0000256" key="2">
    <source>
        <dbReference type="ARBA" id="ARBA00022801"/>
    </source>
</evidence>
<sequence>MGRTEHVVTTALVVVPGPGETVTFVRRQHGPYAGFWLLPGGKVEFGEPVIEAARREAAEESGCVVDELVLTGAYEILGPGHHFLVWAYRSQNIARVPAGFRGHNVADVQQVSWSAQDPHPTDMPILNDAGAAAYGRELIEDRMAGEGIVMTNLLTDQAYGAPGARLTGRT</sequence>
<dbReference type="PANTHER" id="PTHR43736:SF1">
    <property type="entry name" value="DIHYDRONEOPTERIN TRIPHOSPHATE DIPHOSPHATASE"/>
    <property type="match status" value="1"/>
</dbReference>
<gene>
    <name evidence="4" type="ORF">ACFFNX_17335</name>
</gene>
<protein>
    <submittedName>
        <fullName evidence="4">NUDIX hydrolase</fullName>
    </submittedName>
</protein>
<dbReference type="InterPro" id="IPR000086">
    <property type="entry name" value="NUDIX_hydrolase_dom"/>
</dbReference>
<dbReference type="InterPro" id="IPR020084">
    <property type="entry name" value="NUDIX_hydrolase_CS"/>
</dbReference>
<dbReference type="PANTHER" id="PTHR43736">
    <property type="entry name" value="ADP-RIBOSE PYROPHOSPHATASE"/>
    <property type="match status" value="1"/>
</dbReference>
<comment type="caution">
    <text evidence="4">The sequence shown here is derived from an EMBL/GenBank/DDBJ whole genome shotgun (WGS) entry which is preliminary data.</text>
</comment>
<dbReference type="Proteomes" id="UP001589627">
    <property type="component" value="Unassembled WGS sequence"/>
</dbReference>
<evidence type="ECO:0000313" key="4">
    <source>
        <dbReference type="EMBL" id="MFB9833950.1"/>
    </source>
</evidence>
<organism evidence="4 5">
    <name type="scientific">Actinoallomurus acaciae</name>
    <dbReference type="NCBI Taxonomy" id="502577"/>
    <lineage>
        <taxon>Bacteria</taxon>
        <taxon>Bacillati</taxon>
        <taxon>Actinomycetota</taxon>
        <taxon>Actinomycetes</taxon>
        <taxon>Streptosporangiales</taxon>
        <taxon>Thermomonosporaceae</taxon>
        <taxon>Actinoallomurus</taxon>
    </lineage>
</organism>
<dbReference type="Pfam" id="PF00293">
    <property type="entry name" value="NUDIX"/>
    <property type="match status" value="1"/>
</dbReference>
<dbReference type="Gene3D" id="3.90.79.10">
    <property type="entry name" value="Nucleoside Triphosphate Pyrophosphohydrolase"/>
    <property type="match status" value="1"/>
</dbReference>
<evidence type="ECO:0000259" key="3">
    <source>
        <dbReference type="PROSITE" id="PS51462"/>
    </source>
</evidence>
<dbReference type="SUPFAM" id="SSF55811">
    <property type="entry name" value="Nudix"/>
    <property type="match status" value="1"/>
</dbReference>
<comment type="similarity">
    <text evidence="1">Belongs to the Nudix hydrolase family.</text>
</comment>
<accession>A0ABV5YFY0</accession>
<dbReference type="InterPro" id="IPR015797">
    <property type="entry name" value="NUDIX_hydrolase-like_dom_sf"/>
</dbReference>
<dbReference type="PROSITE" id="PS51462">
    <property type="entry name" value="NUDIX"/>
    <property type="match status" value="1"/>
</dbReference>
<evidence type="ECO:0000256" key="1">
    <source>
        <dbReference type="ARBA" id="ARBA00005582"/>
    </source>
</evidence>
<reference evidence="4 5" key="1">
    <citation type="submission" date="2024-09" db="EMBL/GenBank/DDBJ databases">
        <authorList>
            <person name="Sun Q."/>
            <person name="Mori K."/>
        </authorList>
    </citation>
    <scope>NUCLEOTIDE SEQUENCE [LARGE SCALE GENOMIC DNA]</scope>
    <source>
        <strain evidence="4 5">TBRC 0563</strain>
    </source>
</reference>
<dbReference type="EMBL" id="JBHLZP010000114">
    <property type="protein sequence ID" value="MFB9833950.1"/>
    <property type="molecule type" value="Genomic_DNA"/>
</dbReference>
<feature type="domain" description="Nudix hydrolase" evidence="3">
    <location>
        <begin position="4"/>
        <end position="140"/>
    </location>
</feature>
<proteinExistence type="inferred from homology"/>
<dbReference type="PROSITE" id="PS00893">
    <property type="entry name" value="NUDIX_BOX"/>
    <property type="match status" value="1"/>
</dbReference>
<evidence type="ECO:0000313" key="5">
    <source>
        <dbReference type="Proteomes" id="UP001589627"/>
    </source>
</evidence>
<keyword evidence="5" id="KW-1185">Reference proteome</keyword>
<name>A0ABV5YFY0_9ACTN</name>
<keyword evidence="2 4" id="KW-0378">Hydrolase</keyword>
<dbReference type="GO" id="GO:0016787">
    <property type="term" value="F:hydrolase activity"/>
    <property type="evidence" value="ECO:0007669"/>
    <property type="project" value="UniProtKB-KW"/>
</dbReference>
<dbReference type="RefSeq" id="WP_378202598.1">
    <property type="nucleotide sequence ID" value="NZ_JBHLZP010000114.1"/>
</dbReference>